<dbReference type="PANTHER" id="PTHR46935">
    <property type="entry name" value="OS01G0674700 PROTEIN"/>
    <property type="match status" value="1"/>
</dbReference>
<keyword evidence="4" id="KW-0472">Membrane</keyword>
<feature type="repeat" description="PPR" evidence="2">
    <location>
        <begin position="616"/>
        <end position="650"/>
    </location>
</feature>
<sequence>MCHVTLVFSNYQQSLRLSIIALPIAALPIAALPIIEQLELSVQKISSSSLYSHVILEAWPTEKITIQNDLVGMETVHLQGYPVAQFRPDTDKIRRKLIERGVLPTPKIVHTLRKKQIQKHNRKLKSQPPPPLTPAQTQALSEEQHFRTLKREFRTLMNDGDTRVLAGKPWEGIEKVQFLERTRAFGAQRESLRELKEMFEARKMDELDWVLDADLEFDQASFDQGSGVRGNTPKRGETQVIKFLVHRLSEREITAKDWKFSRMMKLSGLPFTEGQLLRIVELLGVKRCWKQALSVVQWVYNYKDYRKFQSRFVYTKLLAVLGKAGRPKEALQIFNMMRDNIHVYPDIAAYHSIAVTLGQAGLLKELLNIVECMRLKPKKFMHRKNWEPVLEPDVVIYNAVLNACVPSKQWKGVSWVFKQLRKSGLKPNGATYGLAMEVMMECGNYDLVREFFGKMKRSGEVPKAITYKVLVRTFWKEGKVDEAVEAVRDMERRGVIGTASVYYELACCLCNKGRWQDAIMEVDKIRSLPHARPLEFTFTGMIKSSMDGGHIDDCICIFEYMKDHCAPNIGAINTMLKVYGQNDMFTKAKVLFEEVKVAKAEFCATPESGNSSVVPDMYTYNSMLEASASAQQWEYFEHVYREMIIHGYQLDQNKHLSLLVKASRAGKWQLLEHAFDLVLEAGEIPYPLFFFELVIQAIAQHNYERAAILINTMAYAPFQVTEKQWTNLFKESKNRISHENLERLLDAVGNCDVTSEPTVSSLTRSLHMLCRIGTSRNFSDIIPFGSQNTVNGLYDGIDDDRNAPNISRRIMTEGSESENDILVGSHHTEPETFAFNRDQVSGGGDNDSTVFRPQNSDIEDGISSYADKHECIDNLALDKSSYELDEELWDDGSSEDDDSEGIVDRPSAYEILDEWKEMRKEDGSLLHSELGCGSCG</sequence>
<feature type="repeat" description="PPR" evidence="2">
    <location>
        <begin position="463"/>
        <end position="497"/>
    </location>
</feature>
<keyword evidence="4" id="KW-0812">Transmembrane</keyword>
<evidence type="ECO:0000256" key="3">
    <source>
        <dbReference type="SAM" id="MobiDB-lite"/>
    </source>
</evidence>
<reference evidence="5 6" key="1">
    <citation type="submission" date="2024-08" db="EMBL/GenBank/DDBJ databases">
        <title>Insights into the chromosomal genome structure of Flemingia macrophylla.</title>
        <authorList>
            <person name="Ding Y."/>
            <person name="Zhao Y."/>
            <person name="Bi W."/>
            <person name="Wu M."/>
            <person name="Zhao G."/>
            <person name="Gong Y."/>
            <person name="Li W."/>
            <person name="Zhang P."/>
        </authorList>
    </citation>
    <scope>NUCLEOTIDE SEQUENCE [LARGE SCALE GENOMIC DNA]</scope>
    <source>
        <strain evidence="5">DYQJB</strain>
        <tissue evidence="5">Leaf</tissue>
    </source>
</reference>
<keyword evidence="4" id="KW-1133">Transmembrane helix</keyword>
<organism evidence="5 6">
    <name type="scientific">Flemingia macrophylla</name>
    <dbReference type="NCBI Taxonomy" id="520843"/>
    <lineage>
        <taxon>Eukaryota</taxon>
        <taxon>Viridiplantae</taxon>
        <taxon>Streptophyta</taxon>
        <taxon>Embryophyta</taxon>
        <taxon>Tracheophyta</taxon>
        <taxon>Spermatophyta</taxon>
        <taxon>Magnoliopsida</taxon>
        <taxon>eudicotyledons</taxon>
        <taxon>Gunneridae</taxon>
        <taxon>Pentapetalae</taxon>
        <taxon>rosids</taxon>
        <taxon>fabids</taxon>
        <taxon>Fabales</taxon>
        <taxon>Fabaceae</taxon>
        <taxon>Papilionoideae</taxon>
        <taxon>50 kb inversion clade</taxon>
        <taxon>NPAAA clade</taxon>
        <taxon>indigoferoid/millettioid clade</taxon>
        <taxon>Phaseoleae</taxon>
        <taxon>Flemingia</taxon>
    </lineage>
</organism>
<feature type="transmembrane region" description="Helical" evidence="4">
    <location>
        <begin position="15"/>
        <end position="35"/>
    </location>
</feature>
<feature type="repeat" description="PPR" evidence="2">
    <location>
        <begin position="393"/>
        <end position="427"/>
    </location>
</feature>
<feature type="region of interest" description="Disordered" evidence="3">
    <location>
        <begin position="118"/>
        <end position="140"/>
    </location>
</feature>
<keyword evidence="6" id="KW-1185">Reference proteome</keyword>
<evidence type="ECO:0000313" key="5">
    <source>
        <dbReference type="EMBL" id="KAL2322847.1"/>
    </source>
</evidence>
<evidence type="ECO:0000256" key="2">
    <source>
        <dbReference type="PROSITE-ProRule" id="PRU00708"/>
    </source>
</evidence>
<dbReference type="FunFam" id="1.25.40.10:FF:001552">
    <property type="entry name" value="Predicted protein"/>
    <property type="match status" value="1"/>
</dbReference>
<dbReference type="Pfam" id="PF01535">
    <property type="entry name" value="PPR"/>
    <property type="match status" value="2"/>
</dbReference>
<dbReference type="InterPro" id="IPR002885">
    <property type="entry name" value="PPR_rpt"/>
</dbReference>
<accession>A0ABD1LH89</accession>
<dbReference type="PANTHER" id="PTHR46935:SF2">
    <property type="entry name" value="PENTACOTRIPEPTIDE-REPEAT REGION OF PRORP DOMAIN-CONTAINING PROTEIN"/>
    <property type="match status" value="1"/>
</dbReference>
<evidence type="ECO:0008006" key="7">
    <source>
        <dbReference type="Google" id="ProtNLM"/>
    </source>
</evidence>
<dbReference type="EMBL" id="JBGMDY010000009">
    <property type="protein sequence ID" value="KAL2322847.1"/>
    <property type="molecule type" value="Genomic_DNA"/>
</dbReference>
<proteinExistence type="predicted"/>
<dbReference type="Gene3D" id="1.25.40.10">
    <property type="entry name" value="Tetratricopeptide repeat domain"/>
    <property type="match status" value="3"/>
</dbReference>
<protein>
    <recommendedName>
        <fullName evidence="7">Pentatricopeptide repeat-containing protein</fullName>
    </recommendedName>
</protein>
<name>A0ABD1LH89_9FABA</name>
<dbReference type="InterPro" id="IPR011990">
    <property type="entry name" value="TPR-like_helical_dom_sf"/>
</dbReference>
<evidence type="ECO:0000313" key="6">
    <source>
        <dbReference type="Proteomes" id="UP001603857"/>
    </source>
</evidence>
<evidence type="ECO:0000256" key="4">
    <source>
        <dbReference type="SAM" id="Phobius"/>
    </source>
</evidence>
<gene>
    <name evidence="5" type="ORF">Fmac_027226</name>
</gene>
<dbReference type="Proteomes" id="UP001603857">
    <property type="component" value="Unassembled WGS sequence"/>
</dbReference>
<dbReference type="NCBIfam" id="TIGR00756">
    <property type="entry name" value="PPR"/>
    <property type="match status" value="1"/>
</dbReference>
<dbReference type="Pfam" id="PF13812">
    <property type="entry name" value="PPR_3"/>
    <property type="match status" value="2"/>
</dbReference>
<evidence type="ECO:0000256" key="1">
    <source>
        <dbReference type="ARBA" id="ARBA00022737"/>
    </source>
</evidence>
<keyword evidence="1" id="KW-0677">Repeat</keyword>
<feature type="repeat" description="PPR" evidence="2">
    <location>
        <begin position="310"/>
        <end position="340"/>
    </location>
</feature>
<feature type="repeat" description="PPR" evidence="2">
    <location>
        <begin position="428"/>
        <end position="462"/>
    </location>
</feature>
<dbReference type="PROSITE" id="PS51375">
    <property type="entry name" value="PPR"/>
    <property type="match status" value="5"/>
</dbReference>
<comment type="caution">
    <text evidence="5">The sequence shown here is derived from an EMBL/GenBank/DDBJ whole genome shotgun (WGS) entry which is preliminary data.</text>
</comment>
<dbReference type="InterPro" id="IPR044645">
    <property type="entry name" value="DG1/EMB2279-like"/>
</dbReference>
<dbReference type="AlphaFoldDB" id="A0ABD1LH89"/>